<evidence type="ECO:0000259" key="1">
    <source>
        <dbReference type="PROSITE" id="PS50846"/>
    </source>
</evidence>
<comment type="caution">
    <text evidence="2">The sequence shown here is derived from an EMBL/GenBank/DDBJ whole genome shotgun (WGS) entry which is preliminary data.</text>
</comment>
<dbReference type="AlphaFoldDB" id="A0A0F9Y1Y5"/>
<evidence type="ECO:0000313" key="2">
    <source>
        <dbReference type="EMBL" id="KKO05862.1"/>
    </source>
</evidence>
<proteinExistence type="predicted"/>
<reference evidence="2" key="1">
    <citation type="journal article" date="2015" name="Nature">
        <title>Complex archaea that bridge the gap between prokaryotes and eukaryotes.</title>
        <authorList>
            <person name="Spang A."/>
            <person name="Saw J.H."/>
            <person name="Jorgensen S.L."/>
            <person name="Zaremba-Niedzwiedzka K."/>
            <person name="Martijn J."/>
            <person name="Lind A.E."/>
            <person name="van Eijk R."/>
            <person name="Schleper C."/>
            <person name="Guy L."/>
            <person name="Ettema T.J."/>
        </authorList>
    </citation>
    <scope>NUCLEOTIDE SEQUENCE</scope>
</reference>
<protein>
    <recommendedName>
        <fullName evidence="1">HMA domain-containing protein</fullName>
    </recommendedName>
</protein>
<dbReference type="CDD" id="cd00371">
    <property type="entry name" value="HMA"/>
    <property type="match status" value="1"/>
</dbReference>
<dbReference type="InterPro" id="IPR036163">
    <property type="entry name" value="HMA_dom_sf"/>
</dbReference>
<name>A0A0F9Y1Y5_9ZZZZ</name>
<dbReference type="Pfam" id="PF00403">
    <property type="entry name" value="HMA"/>
    <property type="match status" value="1"/>
</dbReference>
<dbReference type="SUPFAM" id="SSF55008">
    <property type="entry name" value="HMA, heavy metal-associated domain"/>
    <property type="match status" value="1"/>
</dbReference>
<organism evidence="2">
    <name type="scientific">marine sediment metagenome</name>
    <dbReference type="NCBI Taxonomy" id="412755"/>
    <lineage>
        <taxon>unclassified sequences</taxon>
        <taxon>metagenomes</taxon>
        <taxon>ecological metagenomes</taxon>
    </lineage>
</organism>
<dbReference type="Gene3D" id="3.30.70.100">
    <property type="match status" value="1"/>
</dbReference>
<dbReference type="GO" id="GO:0046872">
    <property type="term" value="F:metal ion binding"/>
    <property type="evidence" value="ECO:0007669"/>
    <property type="project" value="InterPro"/>
</dbReference>
<feature type="domain" description="HMA" evidence="1">
    <location>
        <begin position="35"/>
        <end position="102"/>
    </location>
</feature>
<gene>
    <name evidence="2" type="ORF">LCGC14_0068740</name>
</gene>
<dbReference type="InterPro" id="IPR006121">
    <property type="entry name" value="HMA_dom"/>
</dbReference>
<dbReference type="EMBL" id="LAZR01000017">
    <property type="protein sequence ID" value="KKO05862.1"/>
    <property type="molecule type" value="Genomic_DNA"/>
</dbReference>
<sequence length="115" mass="12588">MKFKILFLGLALFVLATNVSQAQESPIKIENRITNTIVVNIDGMACQEGCADKIASNLKTNDGVISADISFENKNGIIVYDTSLISIDQVKSVITDTKVKDYNYTINSVTPQDNN</sequence>
<accession>A0A0F9Y1Y5</accession>
<dbReference type="PROSITE" id="PS50846">
    <property type="entry name" value="HMA_2"/>
    <property type="match status" value="1"/>
</dbReference>